<dbReference type="Pfam" id="PF17667">
    <property type="entry name" value="Pkinase_fungal"/>
    <property type="match status" value="1"/>
</dbReference>
<dbReference type="Proteomes" id="UP001148786">
    <property type="component" value="Unassembled WGS sequence"/>
</dbReference>
<evidence type="ECO:0000256" key="1">
    <source>
        <dbReference type="SAM" id="MobiDB-lite"/>
    </source>
</evidence>
<keyword evidence="4" id="KW-1185">Reference proteome</keyword>
<organism evidence="3 4">
    <name type="scientific">Agrocybe chaxingu</name>
    <dbReference type="NCBI Taxonomy" id="84603"/>
    <lineage>
        <taxon>Eukaryota</taxon>
        <taxon>Fungi</taxon>
        <taxon>Dikarya</taxon>
        <taxon>Basidiomycota</taxon>
        <taxon>Agaricomycotina</taxon>
        <taxon>Agaricomycetes</taxon>
        <taxon>Agaricomycetidae</taxon>
        <taxon>Agaricales</taxon>
        <taxon>Agaricineae</taxon>
        <taxon>Strophariaceae</taxon>
        <taxon>Agrocybe</taxon>
    </lineage>
</organism>
<reference evidence="3" key="1">
    <citation type="submission" date="2022-07" db="EMBL/GenBank/DDBJ databases">
        <title>Genome Sequence of Agrocybe chaxingu.</title>
        <authorList>
            <person name="Buettner E."/>
        </authorList>
    </citation>
    <scope>NUCLEOTIDE SEQUENCE</scope>
    <source>
        <strain evidence="3">MP-N11</strain>
    </source>
</reference>
<gene>
    <name evidence="3" type="ORF">NLJ89_g1435</name>
</gene>
<evidence type="ECO:0000313" key="3">
    <source>
        <dbReference type="EMBL" id="KAJ3515937.1"/>
    </source>
</evidence>
<evidence type="ECO:0000313" key="4">
    <source>
        <dbReference type="Proteomes" id="UP001148786"/>
    </source>
</evidence>
<dbReference type="EMBL" id="JANKHO010000074">
    <property type="protein sequence ID" value="KAJ3515937.1"/>
    <property type="molecule type" value="Genomic_DNA"/>
</dbReference>
<dbReference type="AlphaFoldDB" id="A0A9W8N001"/>
<dbReference type="InterPro" id="IPR040976">
    <property type="entry name" value="Pkinase_fungal"/>
</dbReference>
<protein>
    <recommendedName>
        <fullName evidence="2">Fungal-type protein kinase domain-containing protein</fullName>
    </recommendedName>
</protein>
<accession>A0A9W8N001</accession>
<dbReference type="PANTHER" id="PTHR38248">
    <property type="entry name" value="FUNK1 6"/>
    <property type="match status" value="1"/>
</dbReference>
<proteinExistence type="predicted"/>
<sequence>MGVPRQDDAFSSSDLFSPEDEDSAPPAMKANSSIQCPLSPQFRHCLVDAKSSAELCEALIHVVLGWFSFYQAGYLHRDISIRSVFFFPSPVEQPAFEISADFRQSATKSFEDLTFLLQSLSLDAGYRRLDDIENQMMRVERLVQELGVSTSCSAFIIDSDMAIPWETCLDSGRNNQKISGNPEFVSSELAESIELSSKYLQSPVDDLFSVYWVALWAILNNTHTSGRSDAEVRWRTKIAKGCLHRADASVKICGLVELEDTSYSPIVQQWSPVLDSWFQSLDRLDQDWRRRKARLSRRLKPDNSPGDFYLPLFHYFALRGVADFLEMIKSHYTELCTCPPFA</sequence>
<dbReference type="PANTHER" id="PTHR38248:SF2">
    <property type="entry name" value="FUNK1 11"/>
    <property type="match status" value="1"/>
</dbReference>
<evidence type="ECO:0000259" key="2">
    <source>
        <dbReference type="Pfam" id="PF17667"/>
    </source>
</evidence>
<comment type="caution">
    <text evidence="3">The sequence shown here is derived from an EMBL/GenBank/DDBJ whole genome shotgun (WGS) entry which is preliminary data.</text>
</comment>
<name>A0A9W8N001_9AGAR</name>
<dbReference type="OrthoDB" id="5584477at2759"/>
<feature type="region of interest" description="Disordered" evidence="1">
    <location>
        <begin position="1"/>
        <end position="31"/>
    </location>
</feature>
<feature type="domain" description="Fungal-type protein kinase" evidence="2">
    <location>
        <begin position="41"/>
        <end position="217"/>
    </location>
</feature>